<organism evidence="2">
    <name type="scientific">Klebsiella sp. 9682</name>
    <dbReference type="NCBI Taxonomy" id="1497821"/>
    <lineage>
        <taxon>Bacteria</taxon>
        <taxon>Pseudomonadati</taxon>
        <taxon>Pseudomonadota</taxon>
        <taxon>Gammaproteobacteria</taxon>
        <taxon>Enterobacterales</taxon>
        <taxon>Enterobacteriaceae</taxon>
        <taxon>Klebsiella/Raoultella group</taxon>
        <taxon>Klebsiella</taxon>
    </lineage>
</organism>
<dbReference type="SUPFAM" id="SSF53448">
    <property type="entry name" value="Nucleotide-diphospho-sugar transferases"/>
    <property type="match status" value="1"/>
</dbReference>
<protein>
    <submittedName>
        <fullName evidence="2">Glycosyl transferase</fullName>
    </submittedName>
</protein>
<dbReference type="Pfam" id="PF00535">
    <property type="entry name" value="Glycos_transf_2"/>
    <property type="match status" value="1"/>
</dbReference>
<dbReference type="EMBL" id="AB924584">
    <property type="protein sequence ID" value="BAT23879.1"/>
    <property type="molecule type" value="Genomic_DNA"/>
</dbReference>
<dbReference type="Gene3D" id="3.90.550.10">
    <property type="entry name" value="Spore Coat Polysaccharide Biosynthesis Protein SpsA, Chain A"/>
    <property type="match status" value="1"/>
</dbReference>
<evidence type="ECO:0000313" key="2">
    <source>
        <dbReference type="EMBL" id="BAT23879.1"/>
    </source>
</evidence>
<dbReference type="InterPro" id="IPR050834">
    <property type="entry name" value="Glycosyltransf_2"/>
</dbReference>
<dbReference type="GO" id="GO:0016740">
    <property type="term" value="F:transferase activity"/>
    <property type="evidence" value="ECO:0007669"/>
    <property type="project" value="UniProtKB-KW"/>
</dbReference>
<gene>
    <name evidence="2" type="primary">wcqC</name>
</gene>
<accession>A0A0P0YRN7</accession>
<dbReference type="PANTHER" id="PTHR43685">
    <property type="entry name" value="GLYCOSYLTRANSFERASE"/>
    <property type="match status" value="1"/>
</dbReference>
<dbReference type="InterPro" id="IPR029044">
    <property type="entry name" value="Nucleotide-diphossugar_trans"/>
</dbReference>
<evidence type="ECO:0000259" key="1">
    <source>
        <dbReference type="Pfam" id="PF00535"/>
    </source>
</evidence>
<dbReference type="InterPro" id="IPR001173">
    <property type="entry name" value="Glyco_trans_2-like"/>
</dbReference>
<reference evidence="2" key="2">
    <citation type="journal article" date="2015" name="Sci. Rep.">
        <title>Genetic analysis of capsular polysaccharide synthesis gene clusters in 79 capsular types of Klebsiella spp.</title>
        <authorList>
            <person name="Pan Y.J."/>
            <person name="Lin T.L."/>
            <person name="Chen C.T."/>
            <person name="Chen Y.Y."/>
            <person name="Hsieh P.F."/>
            <person name="Hsu C.R."/>
            <person name="Wu M.C."/>
            <person name="Wang J.T."/>
        </authorList>
    </citation>
    <scope>NUCLEOTIDE SEQUENCE</scope>
    <source>
        <strain evidence="2">9682</strain>
    </source>
</reference>
<dbReference type="PANTHER" id="PTHR43685:SF2">
    <property type="entry name" value="GLYCOSYLTRANSFERASE 2-LIKE DOMAIN-CONTAINING PROTEIN"/>
    <property type="match status" value="1"/>
</dbReference>
<keyword evidence="2" id="KW-0808">Transferase</keyword>
<proteinExistence type="predicted"/>
<sequence>MSLMDISVIIPCYNREASIQGAVLSVLNQVGNHNIEVIVVDDGSTDGSIDRLKGLNIKVLHTNGRTGACNARNIGIEAATNEWVAFNDSDDFWRIDKLNYIEGAINSNNGNIDYIFHPFIRVIGLKSIIGGVYHSASGAIKNDFLKKMLANNMISTQCLISKKNTLIDCGYFDIHLKRFQDWEFALRIACKSQGFYISEPLALCIESSDSISKGFKKGIAAREYIFDKHRSIYLNNKSSMYRFLFSLQLRKIVSLLKRD</sequence>
<dbReference type="AlphaFoldDB" id="A0A0P0YRN7"/>
<name>A0A0P0YRN7_9ENTR</name>
<reference evidence="2" key="1">
    <citation type="submission" date="2014-04" db="EMBL/GenBank/DDBJ databases">
        <authorList>
            <person name="Harrison E."/>
        </authorList>
    </citation>
    <scope>NUCLEOTIDE SEQUENCE</scope>
    <source>
        <strain evidence="2">9682</strain>
    </source>
</reference>
<feature type="domain" description="Glycosyltransferase 2-like" evidence="1">
    <location>
        <begin position="7"/>
        <end position="107"/>
    </location>
</feature>